<name>A0A060SVZ0_BLAAD</name>
<organism evidence="7">
    <name type="scientific">Blastobotrys adeninivorans</name>
    <name type="common">Yeast</name>
    <name type="synonym">Arxula adeninivorans</name>
    <dbReference type="NCBI Taxonomy" id="409370"/>
    <lineage>
        <taxon>Eukaryota</taxon>
        <taxon>Fungi</taxon>
        <taxon>Dikarya</taxon>
        <taxon>Ascomycota</taxon>
        <taxon>Saccharomycotina</taxon>
        <taxon>Dipodascomycetes</taxon>
        <taxon>Dipodascales</taxon>
        <taxon>Trichomonascaceae</taxon>
        <taxon>Blastobotrys</taxon>
    </lineage>
</organism>
<feature type="transmembrane region" description="Helical" evidence="6">
    <location>
        <begin position="86"/>
        <end position="107"/>
    </location>
</feature>
<dbReference type="PANTHER" id="PTHR31123:SF1">
    <property type="entry name" value="ACCUMULATION OF DYADS PROTEIN 2-RELATED"/>
    <property type="match status" value="1"/>
</dbReference>
<sequence length="286" mass="31375">MSSLDEEMVIGTPEFPEYEKPRPVQSVEEVAHIRTSGKGGQRVHLGDTVFSKDDLVNVFRDVFKPELGEVQPTGHLGETQPTAERFAAPAPMGLCAFALCTFVGSLVNIAARHMKNTSIMIAIAFFYGGAVQFLAAAWSIACGDAFGAIAFSSYGAYWLSYGSIVSDSFGIVSNFNGDSAEFASAMGFFYIAWFIFTFFMFLFTIRTNIGNMLLYAGLDLIYLLQACAEFTGKEELTKASGWIGLCVAFIAWYNAFSDIALKQLTFVTLPKKVSPLAPEEFREKTD</sequence>
<feature type="transmembrane region" description="Helical" evidence="6">
    <location>
        <begin position="182"/>
        <end position="205"/>
    </location>
</feature>
<evidence type="ECO:0000313" key="7">
    <source>
        <dbReference type="EMBL" id="CDP33075.1"/>
    </source>
</evidence>
<comment type="subcellular location">
    <subcellularLocation>
        <location evidence="1">Membrane</location>
        <topology evidence="1">Multi-pass membrane protein</topology>
    </subcellularLocation>
</comment>
<accession>A0A060SVZ0</accession>
<dbReference type="EMBL" id="HG937691">
    <property type="protein sequence ID" value="CDP33075.1"/>
    <property type="molecule type" value="Genomic_DNA"/>
</dbReference>
<proteinExistence type="inferred from homology"/>
<dbReference type="PANTHER" id="PTHR31123">
    <property type="entry name" value="ACCUMULATION OF DYADS PROTEIN 2-RELATED"/>
    <property type="match status" value="1"/>
</dbReference>
<protein>
    <submittedName>
        <fullName evidence="7">ARAD1A01188p</fullName>
    </submittedName>
</protein>
<evidence type="ECO:0000256" key="3">
    <source>
        <dbReference type="ARBA" id="ARBA00022692"/>
    </source>
</evidence>
<comment type="similarity">
    <text evidence="2">Belongs to the acetate uptake transporter (AceTr) (TC 2.A.96) family.</text>
</comment>
<evidence type="ECO:0000256" key="5">
    <source>
        <dbReference type="ARBA" id="ARBA00023136"/>
    </source>
</evidence>
<evidence type="ECO:0000256" key="1">
    <source>
        <dbReference type="ARBA" id="ARBA00004141"/>
    </source>
</evidence>
<evidence type="ECO:0000256" key="4">
    <source>
        <dbReference type="ARBA" id="ARBA00022989"/>
    </source>
</evidence>
<keyword evidence="4 6" id="KW-1133">Transmembrane helix</keyword>
<keyword evidence="5 6" id="KW-0472">Membrane</keyword>
<dbReference type="PhylomeDB" id="A0A060SVZ0"/>
<dbReference type="GO" id="GO:0015123">
    <property type="term" value="F:acetate transmembrane transporter activity"/>
    <property type="evidence" value="ECO:0007669"/>
    <property type="project" value="TreeGrafter"/>
</dbReference>
<dbReference type="AlphaFoldDB" id="A0A060SVZ0"/>
<evidence type="ECO:0000256" key="6">
    <source>
        <dbReference type="SAM" id="Phobius"/>
    </source>
</evidence>
<dbReference type="InterPro" id="IPR051633">
    <property type="entry name" value="AceTr"/>
</dbReference>
<gene>
    <name evidence="7" type="ORF">GNLVRS02_ARAD1A01188g</name>
</gene>
<dbReference type="GO" id="GO:0005886">
    <property type="term" value="C:plasma membrane"/>
    <property type="evidence" value="ECO:0007669"/>
    <property type="project" value="TreeGrafter"/>
</dbReference>
<feature type="transmembrane region" description="Helical" evidence="6">
    <location>
        <begin position="239"/>
        <end position="256"/>
    </location>
</feature>
<reference evidence="7" key="1">
    <citation type="submission" date="2014-02" db="EMBL/GenBank/DDBJ databases">
        <authorList>
            <person name="Genoscope - CEA"/>
        </authorList>
    </citation>
    <scope>NUCLEOTIDE SEQUENCE</scope>
    <source>
        <strain evidence="7">LS3</strain>
    </source>
</reference>
<evidence type="ECO:0000256" key="2">
    <source>
        <dbReference type="ARBA" id="ARBA00005587"/>
    </source>
</evidence>
<reference evidence="7" key="2">
    <citation type="submission" date="2014-06" db="EMBL/GenBank/DDBJ databases">
        <title>The complete genome of Blastobotrys (Arxula) adeninivorans LS3 - a yeast of biotechnological interest.</title>
        <authorList>
            <person name="Kunze G."/>
            <person name="Gaillardin C."/>
            <person name="Czernicka M."/>
            <person name="Durrens P."/>
            <person name="Martin T."/>
            <person name="Boer E."/>
            <person name="Gabaldon T."/>
            <person name="Cruz J."/>
            <person name="Talla E."/>
            <person name="Marck C."/>
            <person name="Goffeau A."/>
            <person name="Barbe V."/>
            <person name="Baret P."/>
            <person name="Baronian K."/>
            <person name="Beier S."/>
            <person name="Bleykasten C."/>
            <person name="Bode R."/>
            <person name="Casaregola S."/>
            <person name="Despons L."/>
            <person name="Fairhead C."/>
            <person name="Giersberg M."/>
            <person name="Gierski P."/>
            <person name="Hahnel U."/>
            <person name="Hartmann A."/>
            <person name="Jankowska D."/>
            <person name="Jubin C."/>
            <person name="Jung P."/>
            <person name="Lafontaine I."/>
            <person name="Leh-Louis V."/>
            <person name="Lemaire M."/>
            <person name="Marcet-Houben M."/>
            <person name="Mascher M."/>
            <person name="Morel G."/>
            <person name="Richard G.-F."/>
            <person name="Riechen J."/>
            <person name="Sacerdot C."/>
            <person name="Sarkar A."/>
            <person name="Savel G."/>
            <person name="Schacherer J."/>
            <person name="Sherman D."/>
            <person name="Straub M.-L."/>
            <person name="Stein N."/>
            <person name="Thierry A."/>
            <person name="Trautwein-Schult A."/>
            <person name="Westhof E."/>
            <person name="Worch S."/>
            <person name="Dujon B."/>
            <person name="Souciet J.-L."/>
            <person name="Wincker P."/>
            <person name="Scholz U."/>
            <person name="Neuveglise N."/>
        </authorList>
    </citation>
    <scope>NUCLEOTIDE SEQUENCE</scope>
    <source>
        <strain evidence="7">LS3</strain>
    </source>
</reference>
<feature type="transmembrane region" description="Helical" evidence="6">
    <location>
        <begin position="119"/>
        <end position="141"/>
    </location>
</feature>
<dbReference type="InterPro" id="IPR000791">
    <property type="entry name" value="Gpr1/Fun34/SatP-like"/>
</dbReference>
<keyword evidence="3 6" id="KW-0812">Transmembrane</keyword>
<dbReference type="Pfam" id="PF01184">
    <property type="entry name" value="Gpr1_Fun34_YaaH"/>
    <property type="match status" value="1"/>
</dbReference>
<dbReference type="NCBIfam" id="NF038013">
    <property type="entry name" value="AceTr_1"/>
    <property type="match status" value="1"/>
</dbReference>